<sequence>MTPAGDHAAQPAPSDSAAYPPLVRALAVVIVAALAAFALWSLPTLRGAQWNFTSLSTFALATVLIVWVGWWMVFSRTRYANGELVQTWLWDKHVKAHEVATFKIVHWPWLRFIVSPRMLVRRRNGSLTWIHSSDPALLVAFGESVVRQQSSKTP</sequence>
<reference evidence="2 3" key="1">
    <citation type="submission" date="2020-08" db="EMBL/GenBank/DDBJ databases">
        <title>Genome sequence of Acidovorax monticola KACC 19171T.</title>
        <authorList>
            <person name="Hyun D.-W."/>
            <person name="Bae J.-W."/>
        </authorList>
    </citation>
    <scope>NUCLEOTIDE SEQUENCE [LARGE SCALE GENOMIC DNA]</scope>
    <source>
        <strain evidence="2 3">KACC 19171</strain>
    </source>
</reference>
<keyword evidence="1" id="KW-1133">Transmembrane helix</keyword>
<dbReference type="EMBL" id="CP060790">
    <property type="protein sequence ID" value="QNP59351.1"/>
    <property type="molecule type" value="Genomic_DNA"/>
</dbReference>
<evidence type="ECO:0008006" key="4">
    <source>
        <dbReference type="Google" id="ProtNLM"/>
    </source>
</evidence>
<dbReference type="KEGG" id="amon:H9L24_21500"/>
<keyword evidence="3" id="KW-1185">Reference proteome</keyword>
<name>A0A7H0HFN5_9BURK</name>
<feature type="transmembrane region" description="Helical" evidence="1">
    <location>
        <begin position="22"/>
        <end position="40"/>
    </location>
</feature>
<evidence type="ECO:0000313" key="2">
    <source>
        <dbReference type="EMBL" id="QNP59351.1"/>
    </source>
</evidence>
<proteinExistence type="predicted"/>
<keyword evidence="1" id="KW-0472">Membrane</keyword>
<feature type="transmembrane region" description="Helical" evidence="1">
    <location>
        <begin position="52"/>
        <end position="73"/>
    </location>
</feature>
<protein>
    <recommendedName>
        <fullName evidence="4">PH domain-containing protein</fullName>
    </recommendedName>
</protein>
<keyword evidence="1" id="KW-0812">Transmembrane</keyword>
<gene>
    <name evidence="2" type="ORF">H9L24_21500</name>
</gene>
<dbReference type="AlphaFoldDB" id="A0A7H0HFN5"/>
<evidence type="ECO:0000256" key="1">
    <source>
        <dbReference type="SAM" id="Phobius"/>
    </source>
</evidence>
<organism evidence="2 3">
    <name type="scientific">Paenacidovorax monticola</name>
    <dbReference type="NCBI Taxonomy" id="1926868"/>
    <lineage>
        <taxon>Bacteria</taxon>
        <taxon>Pseudomonadati</taxon>
        <taxon>Pseudomonadota</taxon>
        <taxon>Betaproteobacteria</taxon>
        <taxon>Burkholderiales</taxon>
        <taxon>Comamonadaceae</taxon>
        <taxon>Paenacidovorax</taxon>
    </lineage>
</organism>
<evidence type="ECO:0000313" key="3">
    <source>
        <dbReference type="Proteomes" id="UP000516057"/>
    </source>
</evidence>
<dbReference type="Proteomes" id="UP000516057">
    <property type="component" value="Chromosome"/>
</dbReference>
<accession>A0A7H0HFN5</accession>